<keyword evidence="4 5" id="KW-0472">Membrane</keyword>
<evidence type="ECO:0000256" key="5">
    <source>
        <dbReference type="SAM" id="Phobius"/>
    </source>
</evidence>
<dbReference type="AlphaFoldDB" id="A0A0D6JFT9"/>
<evidence type="ECO:0000256" key="3">
    <source>
        <dbReference type="ARBA" id="ARBA00022989"/>
    </source>
</evidence>
<dbReference type="GO" id="GO:0005886">
    <property type="term" value="C:plasma membrane"/>
    <property type="evidence" value="ECO:0007669"/>
    <property type="project" value="TreeGrafter"/>
</dbReference>
<proteinExistence type="predicted"/>
<dbReference type="EMBL" id="LN829119">
    <property type="protein sequence ID" value="CPR19758.1"/>
    <property type="molecule type" value="Genomic_DNA"/>
</dbReference>
<evidence type="ECO:0000256" key="4">
    <source>
        <dbReference type="ARBA" id="ARBA00023136"/>
    </source>
</evidence>
<protein>
    <recommendedName>
        <fullName evidence="6">NfeD-like C-terminal domain-containing protein</fullName>
    </recommendedName>
</protein>
<feature type="transmembrane region" description="Helical" evidence="5">
    <location>
        <begin position="35"/>
        <end position="56"/>
    </location>
</feature>
<keyword evidence="8" id="KW-1185">Reference proteome</keyword>
<sequence length="161" mass="17427">MAGLTDFFGSLGPWNWVILGVALFVMETLLPGVYLIWFGLAAMIIGAVTLAFANFVPEAAELFTWQLQLVAFALLSMAAVLFVRRYSSPDLDPSDEPGLNTRALRYVGRTFTVVEPIVDGRGKVQVGDSLWQAEGPDLPAGTRVKVVGVNATVLIVQRTAE</sequence>
<dbReference type="PANTHER" id="PTHR33507">
    <property type="entry name" value="INNER MEMBRANE PROTEIN YBBJ"/>
    <property type="match status" value="1"/>
</dbReference>
<gene>
    <name evidence="7" type="ORF">YBN1229_v1_2307</name>
</gene>
<comment type="subcellular location">
    <subcellularLocation>
        <location evidence="1">Membrane</location>
        <topology evidence="1">Multi-pass membrane protein</topology>
    </subcellularLocation>
</comment>
<dbReference type="Proteomes" id="UP000033187">
    <property type="component" value="Chromosome 1"/>
</dbReference>
<evidence type="ECO:0000256" key="2">
    <source>
        <dbReference type="ARBA" id="ARBA00022692"/>
    </source>
</evidence>
<reference evidence="8" key="1">
    <citation type="submission" date="2015-02" db="EMBL/GenBank/DDBJ databases">
        <authorList>
            <person name="Chooi Y.-H."/>
        </authorList>
    </citation>
    <scope>NUCLEOTIDE SEQUENCE [LARGE SCALE GENOMIC DNA]</scope>
    <source>
        <strain evidence="8">strain Y</strain>
    </source>
</reference>
<keyword evidence="2 5" id="KW-0812">Transmembrane</keyword>
<feature type="domain" description="NfeD-like C-terminal" evidence="6">
    <location>
        <begin position="105"/>
        <end position="158"/>
    </location>
</feature>
<keyword evidence="3 5" id="KW-1133">Transmembrane helix</keyword>
<evidence type="ECO:0000259" key="6">
    <source>
        <dbReference type="Pfam" id="PF01957"/>
    </source>
</evidence>
<dbReference type="PANTHER" id="PTHR33507:SF3">
    <property type="entry name" value="INNER MEMBRANE PROTEIN YBBJ"/>
    <property type="match status" value="1"/>
</dbReference>
<evidence type="ECO:0000313" key="8">
    <source>
        <dbReference type="Proteomes" id="UP000033187"/>
    </source>
</evidence>
<dbReference type="Gene3D" id="2.40.50.140">
    <property type="entry name" value="Nucleic acid-binding proteins"/>
    <property type="match status" value="1"/>
</dbReference>
<dbReference type="OrthoDB" id="9810336at2"/>
<evidence type="ECO:0000256" key="1">
    <source>
        <dbReference type="ARBA" id="ARBA00004141"/>
    </source>
</evidence>
<accession>A0A0D6JFT9</accession>
<dbReference type="KEGG" id="fil:BN1229_v1_2308"/>
<dbReference type="RefSeq" id="WP_046478274.1">
    <property type="nucleotide sequence ID" value="NZ_LN829118.1"/>
</dbReference>
<dbReference type="InterPro" id="IPR002810">
    <property type="entry name" value="NfeD-like_C"/>
</dbReference>
<dbReference type="KEGG" id="fiy:BN1229_v1_2307"/>
<name>A0A0D6JFT9_9HYPH</name>
<feature type="transmembrane region" description="Helical" evidence="5">
    <location>
        <begin position="62"/>
        <end position="83"/>
    </location>
</feature>
<dbReference type="InterPro" id="IPR052165">
    <property type="entry name" value="Membrane_assoc_protease"/>
</dbReference>
<dbReference type="InterPro" id="IPR012340">
    <property type="entry name" value="NA-bd_OB-fold"/>
</dbReference>
<organism evidence="7 8">
    <name type="scientific">Candidatus Filomicrobium marinum</name>
    <dbReference type="NCBI Taxonomy" id="1608628"/>
    <lineage>
        <taxon>Bacteria</taxon>
        <taxon>Pseudomonadati</taxon>
        <taxon>Pseudomonadota</taxon>
        <taxon>Alphaproteobacteria</taxon>
        <taxon>Hyphomicrobiales</taxon>
        <taxon>Hyphomicrobiaceae</taxon>
        <taxon>Filomicrobium</taxon>
    </lineage>
</organism>
<evidence type="ECO:0000313" key="7">
    <source>
        <dbReference type="EMBL" id="CPR19758.1"/>
    </source>
</evidence>
<dbReference type="Pfam" id="PF01957">
    <property type="entry name" value="NfeD"/>
    <property type="match status" value="1"/>
</dbReference>
<feature type="transmembrane region" description="Helical" evidence="5">
    <location>
        <begin position="12"/>
        <end position="30"/>
    </location>
</feature>